<accession>A0A383D3M4</accession>
<protein>
    <submittedName>
        <fullName evidence="1">Uncharacterized protein</fullName>
    </submittedName>
</protein>
<dbReference type="InterPro" id="IPR036412">
    <property type="entry name" value="HAD-like_sf"/>
</dbReference>
<dbReference type="AlphaFoldDB" id="A0A383D3M4"/>
<reference evidence="1" key="1">
    <citation type="submission" date="2018-05" db="EMBL/GenBank/DDBJ databases">
        <authorList>
            <person name="Lanie J.A."/>
            <person name="Ng W.-L."/>
            <person name="Kazmierczak K.M."/>
            <person name="Andrzejewski T.M."/>
            <person name="Davidsen T.M."/>
            <person name="Wayne K.J."/>
            <person name="Tettelin H."/>
            <person name="Glass J.I."/>
            <person name="Rusch D."/>
            <person name="Podicherti R."/>
            <person name="Tsui H.-C.T."/>
            <person name="Winkler M.E."/>
        </authorList>
    </citation>
    <scope>NUCLEOTIDE SEQUENCE</scope>
</reference>
<feature type="non-terminal residue" evidence="1">
    <location>
        <position position="1"/>
    </location>
</feature>
<evidence type="ECO:0000313" key="1">
    <source>
        <dbReference type="EMBL" id="SVE39147.1"/>
    </source>
</evidence>
<dbReference type="EMBL" id="UINC01214082">
    <property type="protein sequence ID" value="SVE39147.1"/>
    <property type="molecule type" value="Genomic_DNA"/>
</dbReference>
<organism evidence="1">
    <name type="scientific">marine metagenome</name>
    <dbReference type="NCBI Taxonomy" id="408172"/>
    <lineage>
        <taxon>unclassified sequences</taxon>
        <taxon>metagenomes</taxon>
        <taxon>ecological metagenomes</taxon>
    </lineage>
</organism>
<dbReference type="Pfam" id="PF08282">
    <property type="entry name" value="Hydrolase_3"/>
    <property type="match status" value="1"/>
</dbReference>
<proteinExistence type="predicted"/>
<dbReference type="PANTHER" id="PTHR21485:SF3">
    <property type="entry name" value="N-ACYLNEURAMINATE CYTIDYLYLTRANSFERASE"/>
    <property type="match status" value="1"/>
</dbReference>
<dbReference type="Gene3D" id="3.40.50.1000">
    <property type="entry name" value="HAD superfamily/HAD-like"/>
    <property type="match status" value="1"/>
</dbReference>
<dbReference type="InterPro" id="IPR050793">
    <property type="entry name" value="CMP-NeuNAc_synthase"/>
</dbReference>
<dbReference type="InterPro" id="IPR023214">
    <property type="entry name" value="HAD_sf"/>
</dbReference>
<dbReference type="GO" id="GO:0008781">
    <property type="term" value="F:N-acylneuraminate cytidylyltransferase activity"/>
    <property type="evidence" value="ECO:0007669"/>
    <property type="project" value="TreeGrafter"/>
</dbReference>
<dbReference type="PANTHER" id="PTHR21485">
    <property type="entry name" value="HAD SUPERFAMILY MEMBERS CMAS AND KDSC"/>
    <property type="match status" value="1"/>
</dbReference>
<gene>
    <name evidence="1" type="ORF">METZ01_LOCUS492001</name>
</gene>
<name>A0A383D3M4_9ZZZZ</name>
<dbReference type="SUPFAM" id="SSF56784">
    <property type="entry name" value="HAD-like"/>
    <property type="match status" value="1"/>
</dbReference>
<sequence length="130" mass="14274">QNGNEMVQVNRADGLGVAEIKKMGIKQIIISTEKNPVVSARANKLEIPCLQGVENKKYALTDYCQKNDIQILQVAYVGNDINDKDAMAIAGFSFCPADAHETIKEISDHVLKRNGGDGVIREIFDIIISD</sequence>